<dbReference type="Gene3D" id="3.40.630.10">
    <property type="entry name" value="Zn peptidases"/>
    <property type="match status" value="1"/>
</dbReference>
<evidence type="ECO:0000313" key="9">
    <source>
        <dbReference type="Proteomes" id="UP000681131"/>
    </source>
</evidence>
<dbReference type="GO" id="GO:0016811">
    <property type="term" value="F:hydrolase activity, acting on carbon-nitrogen (but not peptide) bonds, in linear amides"/>
    <property type="evidence" value="ECO:0007669"/>
    <property type="project" value="InterPro"/>
</dbReference>
<keyword evidence="3" id="KW-0378">Hydrolase</keyword>
<evidence type="ECO:0000313" key="6">
    <source>
        <dbReference type="EMBL" id="AXA33508.1"/>
    </source>
</evidence>
<dbReference type="AlphaFoldDB" id="A0A2Z4XY07"/>
<dbReference type="PROSITE" id="PS51257">
    <property type="entry name" value="PROKAR_LIPOPROTEIN"/>
    <property type="match status" value="1"/>
</dbReference>
<dbReference type="GO" id="GO:0016788">
    <property type="term" value="F:hydrolase activity, acting on ester bonds"/>
    <property type="evidence" value="ECO:0007669"/>
    <property type="project" value="InterPro"/>
</dbReference>
<feature type="domain" description="Succinylglutamate desuccinylase/Aspartoacylase catalytic" evidence="5">
    <location>
        <begin position="44"/>
        <end position="218"/>
    </location>
</feature>
<reference evidence="7 9" key="2">
    <citation type="submission" date="2019-08" db="EMBL/GenBank/DDBJ databases">
        <title>Complete genome sequences of Francisella adeliensis (FSC1325 and FSC1326).</title>
        <authorList>
            <person name="Ohrman C."/>
            <person name="Uneklint I."/>
            <person name="Vallesi A."/>
            <person name="Karlsson L."/>
            <person name="Sjodin A."/>
        </authorList>
    </citation>
    <scope>NUCLEOTIDE SEQUENCE [LARGE SCALE GENOMIC DNA]</scope>
    <source>
        <strain evidence="7 9">FSC1325</strain>
    </source>
</reference>
<dbReference type="InterPro" id="IPR055438">
    <property type="entry name" value="AstE_AspA_cat"/>
</dbReference>
<dbReference type="InterPro" id="IPR043795">
    <property type="entry name" value="N-alpha-Ac-DABA-like"/>
</dbReference>
<dbReference type="Proteomes" id="UP000681131">
    <property type="component" value="Chromosome"/>
</dbReference>
<dbReference type="EMBL" id="CP043424">
    <property type="protein sequence ID" value="QIW11739.1"/>
    <property type="molecule type" value="Genomic_DNA"/>
</dbReference>
<evidence type="ECO:0000259" key="5">
    <source>
        <dbReference type="Pfam" id="PF24827"/>
    </source>
</evidence>
<dbReference type="PANTHER" id="PTHR37326:SF2">
    <property type="entry name" value="SUCCINYLGLUTAMATE DESUCCINYLASE_ASPARTOACYLASE FAMILY PROTEIN"/>
    <property type="match status" value="1"/>
</dbReference>
<evidence type="ECO:0000313" key="7">
    <source>
        <dbReference type="EMBL" id="QIW11739.1"/>
    </source>
</evidence>
<dbReference type="SUPFAM" id="SSF53187">
    <property type="entry name" value="Zn-dependent exopeptidases"/>
    <property type="match status" value="1"/>
</dbReference>
<protein>
    <submittedName>
        <fullName evidence="7">Succinylglutamate desuccinylase/aspartoacylase family protein</fullName>
    </submittedName>
</protein>
<keyword evidence="4" id="KW-0862">Zinc</keyword>
<dbReference type="GO" id="GO:0046872">
    <property type="term" value="F:metal ion binding"/>
    <property type="evidence" value="ECO:0007669"/>
    <property type="project" value="UniProtKB-KW"/>
</dbReference>
<dbReference type="Proteomes" id="UP000251120">
    <property type="component" value="Chromosome"/>
</dbReference>
<sequence>MKFKLFDKTFQAGESATLAMPLPSMYSCAPMYLPIKILNGTKEGPCILVFGMLNGNEFNSIEIINNLLDEVNPKNLSGTIIAIPVLNIFSLVQTVKHNTPLEHAFPGDENGSYMHRYANRITQEIIKKADYSIQLKTGNLDSEILPQVYYNDDDDVSLKMARAFQTPVITSVNMSRTSVRKIHQDLDIPFICYEAGEANKFNEEAINIGVSGVKNVFRKLEVLDDEEYKQLVKPVVSEDTEWTISDQSGILRTEIELGTRVKENQKIGKLIDPFGNNEPVALRSPIDGIIVGINNYPLIKEGDLVFKVSSFHDDEKAEAKLEDWEKIAEENFNDE</sequence>
<comment type="cofactor">
    <cofactor evidence="1">
        <name>Zn(2+)</name>
        <dbReference type="ChEBI" id="CHEBI:29105"/>
    </cofactor>
</comment>
<keyword evidence="9" id="KW-1185">Reference proteome</keyword>
<proteinExistence type="predicted"/>
<accession>A0A2Z4XY07</accession>
<dbReference type="RefSeq" id="WP_112869681.1">
    <property type="nucleotide sequence ID" value="NZ_CP021781.1"/>
</dbReference>
<evidence type="ECO:0000256" key="2">
    <source>
        <dbReference type="ARBA" id="ARBA00022723"/>
    </source>
</evidence>
<reference evidence="6 8" key="1">
    <citation type="submission" date="2017-06" db="EMBL/GenBank/DDBJ databases">
        <title>Complete genome of Francisella adeliensis.</title>
        <authorList>
            <person name="Vallesi A."/>
            <person name="Sjodin A."/>
        </authorList>
    </citation>
    <scope>NUCLEOTIDE SEQUENCE [LARGE SCALE GENOMIC DNA]</scope>
    <source>
        <strain evidence="6 8">FDC440</strain>
    </source>
</reference>
<keyword evidence="2" id="KW-0479">Metal-binding</keyword>
<evidence type="ECO:0000256" key="4">
    <source>
        <dbReference type="ARBA" id="ARBA00022833"/>
    </source>
</evidence>
<evidence type="ECO:0000256" key="3">
    <source>
        <dbReference type="ARBA" id="ARBA00022801"/>
    </source>
</evidence>
<dbReference type="CDD" id="cd06251">
    <property type="entry name" value="M14_ASTE_ASPA-like"/>
    <property type="match status" value="1"/>
</dbReference>
<dbReference type="OrthoDB" id="9782876at2"/>
<dbReference type="Pfam" id="PF24827">
    <property type="entry name" value="AstE_AspA_cat"/>
    <property type="match status" value="1"/>
</dbReference>
<dbReference type="EMBL" id="CP021781">
    <property type="protein sequence ID" value="AXA33508.1"/>
    <property type="molecule type" value="Genomic_DNA"/>
</dbReference>
<dbReference type="InterPro" id="IPR053138">
    <property type="entry name" value="N-alpha-Ac-DABA_deacetylase"/>
</dbReference>
<dbReference type="PIRSF" id="PIRSF039012">
    <property type="entry name" value="ASP"/>
    <property type="match status" value="1"/>
</dbReference>
<dbReference type="PANTHER" id="PTHR37326">
    <property type="entry name" value="BLL3975 PROTEIN"/>
    <property type="match status" value="1"/>
</dbReference>
<gene>
    <name evidence="6" type="ORF">CDH04_03350</name>
    <name evidence="7" type="ORF">FZC43_03350</name>
</gene>
<dbReference type="KEGG" id="fad:CDH04_03350"/>
<name>A0A2Z4XY07_9GAMM</name>
<organism evidence="6 8">
    <name type="scientific">Francisella adeliensis</name>
    <dbReference type="NCBI Taxonomy" id="2007306"/>
    <lineage>
        <taxon>Bacteria</taxon>
        <taxon>Pseudomonadati</taxon>
        <taxon>Pseudomonadota</taxon>
        <taxon>Gammaproteobacteria</taxon>
        <taxon>Thiotrichales</taxon>
        <taxon>Francisellaceae</taxon>
        <taxon>Francisella</taxon>
    </lineage>
</organism>
<evidence type="ECO:0000313" key="8">
    <source>
        <dbReference type="Proteomes" id="UP000251120"/>
    </source>
</evidence>
<evidence type="ECO:0000256" key="1">
    <source>
        <dbReference type="ARBA" id="ARBA00001947"/>
    </source>
</evidence>